<accession>A0ABR2CQU5</accession>
<dbReference type="Proteomes" id="UP001472677">
    <property type="component" value="Unassembled WGS sequence"/>
</dbReference>
<gene>
    <name evidence="2" type="ORF">V6N12_055878</name>
</gene>
<reference evidence="2 3" key="1">
    <citation type="journal article" date="2024" name="G3 (Bethesda)">
        <title>Genome assembly of Hibiscus sabdariffa L. provides insights into metabolisms of medicinal natural products.</title>
        <authorList>
            <person name="Kim T."/>
        </authorList>
    </citation>
    <scope>NUCLEOTIDE SEQUENCE [LARGE SCALE GENOMIC DNA]</scope>
    <source>
        <strain evidence="2">TK-2024</strain>
        <tissue evidence="2">Old leaves</tissue>
    </source>
</reference>
<comment type="caution">
    <text evidence="2">The sequence shown here is derived from an EMBL/GenBank/DDBJ whole genome shotgun (WGS) entry which is preliminary data.</text>
</comment>
<evidence type="ECO:0000313" key="3">
    <source>
        <dbReference type="Proteomes" id="UP001472677"/>
    </source>
</evidence>
<evidence type="ECO:0000313" key="2">
    <source>
        <dbReference type="EMBL" id="KAK8522158.1"/>
    </source>
</evidence>
<keyword evidence="3" id="KW-1185">Reference proteome</keyword>
<dbReference type="EMBL" id="JBBPBM010000045">
    <property type="protein sequence ID" value="KAK8522158.1"/>
    <property type="molecule type" value="Genomic_DNA"/>
</dbReference>
<evidence type="ECO:0000256" key="1">
    <source>
        <dbReference type="SAM" id="MobiDB-lite"/>
    </source>
</evidence>
<sequence length="73" mass="8408">MQKQYNYKTFHPNSEEKKKPPLSHVSFVKGRTAMEDRDEEDEMNCLMACYPVCLSNETAQETRSSSKANISSM</sequence>
<feature type="region of interest" description="Disordered" evidence="1">
    <location>
        <begin position="1"/>
        <end position="24"/>
    </location>
</feature>
<protein>
    <submittedName>
        <fullName evidence="2">Uncharacterized protein</fullName>
    </submittedName>
</protein>
<name>A0ABR2CQU5_9ROSI</name>
<organism evidence="2 3">
    <name type="scientific">Hibiscus sabdariffa</name>
    <name type="common">roselle</name>
    <dbReference type="NCBI Taxonomy" id="183260"/>
    <lineage>
        <taxon>Eukaryota</taxon>
        <taxon>Viridiplantae</taxon>
        <taxon>Streptophyta</taxon>
        <taxon>Embryophyta</taxon>
        <taxon>Tracheophyta</taxon>
        <taxon>Spermatophyta</taxon>
        <taxon>Magnoliopsida</taxon>
        <taxon>eudicotyledons</taxon>
        <taxon>Gunneridae</taxon>
        <taxon>Pentapetalae</taxon>
        <taxon>rosids</taxon>
        <taxon>malvids</taxon>
        <taxon>Malvales</taxon>
        <taxon>Malvaceae</taxon>
        <taxon>Malvoideae</taxon>
        <taxon>Hibiscus</taxon>
    </lineage>
</organism>
<proteinExistence type="predicted"/>